<feature type="region of interest" description="Disordered" evidence="1">
    <location>
        <begin position="1"/>
        <end position="88"/>
    </location>
</feature>
<dbReference type="AlphaFoldDB" id="A0A0W0F4S7"/>
<proteinExistence type="predicted"/>
<evidence type="ECO:0000256" key="1">
    <source>
        <dbReference type="SAM" id="MobiDB-lite"/>
    </source>
</evidence>
<feature type="region of interest" description="Disordered" evidence="1">
    <location>
        <begin position="167"/>
        <end position="218"/>
    </location>
</feature>
<dbReference type="Proteomes" id="UP000054988">
    <property type="component" value="Unassembled WGS sequence"/>
</dbReference>
<accession>A0A0W0F4S7</accession>
<dbReference type="EMBL" id="LATX01002334">
    <property type="protein sequence ID" value="KTB31325.1"/>
    <property type="molecule type" value="Genomic_DNA"/>
</dbReference>
<reference evidence="2 3" key="1">
    <citation type="submission" date="2015-12" db="EMBL/GenBank/DDBJ databases">
        <title>Draft genome sequence of Moniliophthora roreri, the causal agent of frosty pod rot of cacao.</title>
        <authorList>
            <person name="Aime M.C."/>
            <person name="Diaz-Valderrama J.R."/>
            <person name="Kijpornyongpan T."/>
            <person name="Phillips-Mora W."/>
        </authorList>
    </citation>
    <scope>NUCLEOTIDE SEQUENCE [LARGE SCALE GENOMIC DNA]</scope>
    <source>
        <strain evidence="2 3">MCA 2952</strain>
    </source>
</reference>
<feature type="compositionally biased region" description="Polar residues" evidence="1">
    <location>
        <begin position="167"/>
        <end position="185"/>
    </location>
</feature>
<gene>
    <name evidence="2" type="ORF">WG66_16096</name>
</gene>
<name>A0A0W0F4S7_MONRR</name>
<feature type="compositionally biased region" description="Polar residues" evidence="1">
    <location>
        <begin position="1"/>
        <end position="27"/>
    </location>
</feature>
<organism evidence="2 3">
    <name type="scientific">Moniliophthora roreri</name>
    <name type="common">Frosty pod rot fungus</name>
    <name type="synonym">Monilia roreri</name>
    <dbReference type="NCBI Taxonomy" id="221103"/>
    <lineage>
        <taxon>Eukaryota</taxon>
        <taxon>Fungi</taxon>
        <taxon>Dikarya</taxon>
        <taxon>Basidiomycota</taxon>
        <taxon>Agaricomycotina</taxon>
        <taxon>Agaricomycetes</taxon>
        <taxon>Agaricomycetidae</taxon>
        <taxon>Agaricales</taxon>
        <taxon>Marasmiineae</taxon>
        <taxon>Marasmiaceae</taxon>
        <taxon>Moniliophthora</taxon>
    </lineage>
</organism>
<protein>
    <submittedName>
        <fullName evidence="2">Uncharacterized protein</fullName>
    </submittedName>
</protein>
<comment type="caution">
    <text evidence="2">The sequence shown here is derived from an EMBL/GenBank/DDBJ whole genome shotgun (WGS) entry which is preliminary data.</text>
</comment>
<sequence length="218" mass="23641">MSHSESSSAQTLRNSSSQPRQNLTDNHPPNPFSQSPFPSPFLRIMILNPHGAPRTGPSDPSLQNPPSPPSDNNGEEEPGSPTTKGLSTTMDSLSMMEFLTAINAIEQVTTHRTVTITSAASVRNTVLTISLQIAHSYNRVQEFLDHRLPSIIYLLMDLRTTTVIRPPSTTSQTNHILSTESSKSTPHTDKAEIPPLSPSDTITITAPTGETQNLQIAP</sequence>
<evidence type="ECO:0000313" key="2">
    <source>
        <dbReference type="EMBL" id="KTB31325.1"/>
    </source>
</evidence>
<evidence type="ECO:0000313" key="3">
    <source>
        <dbReference type="Proteomes" id="UP000054988"/>
    </source>
</evidence>
<feature type="compositionally biased region" description="Polar residues" evidence="1">
    <location>
        <begin position="198"/>
        <end position="218"/>
    </location>
</feature>